<dbReference type="PANTHER" id="PTHR24369">
    <property type="entry name" value="ANTIGEN BSP, PUTATIVE-RELATED"/>
    <property type="match status" value="1"/>
</dbReference>
<organism evidence="4 5">
    <name type="scientific">Strongylus vulgaris</name>
    <name type="common">Blood worm</name>
    <dbReference type="NCBI Taxonomy" id="40348"/>
    <lineage>
        <taxon>Eukaryota</taxon>
        <taxon>Metazoa</taxon>
        <taxon>Ecdysozoa</taxon>
        <taxon>Nematoda</taxon>
        <taxon>Chromadorea</taxon>
        <taxon>Rhabditida</taxon>
        <taxon>Rhabditina</taxon>
        <taxon>Rhabditomorpha</taxon>
        <taxon>Strongyloidea</taxon>
        <taxon>Strongylidae</taxon>
        <taxon>Strongylus</taxon>
    </lineage>
</organism>
<reference evidence="4 5" key="1">
    <citation type="submission" date="2018-11" db="EMBL/GenBank/DDBJ databases">
        <authorList>
            <consortium name="Pathogen Informatics"/>
        </authorList>
    </citation>
    <scope>NUCLEOTIDE SEQUENCE [LARGE SCALE GENOMIC DNA]</scope>
</reference>
<dbReference type="OrthoDB" id="283575at2759"/>
<proteinExistence type="predicted"/>
<dbReference type="InterPro" id="IPR050541">
    <property type="entry name" value="LRR_TM_domain-containing"/>
</dbReference>
<dbReference type="SUPFAM" id="SSF52058">
    <property type="entry name" value="L domain-like"/>
    <property type="match status" value="1"/>
</dbReference>
<dbReference type="PANTHER" id="PTHR24369:SF210">
    <property type="entry name" value="CHAOPTIN-RELATED"/>
    <property type="match status" value="1"/>
</dbReference>
<evidence type="ECO:0000256" key="2">
    <source>
        <dbReference type="ARBA" id="ARBA00022729"/>
    </source>
</evidence>
<feature type="non-terminal residue" evidence="4">
    <location>
        <position position="1"/>
    </location>
</feature>
<sequence>IEVYQTQRADECFIDVDCPAQCTCHGTVVDCRHWIIILSYRNDTKLQIFMASTVVMDGDNNKGLTEVPGEIPHFATELYLNRNRISIVSAASGLSKLRNLLKLDLSFNNIIAVEEGSLADMKSLRDLLTSALYRNLSHNKLRHFFSAVLGSSNILEVLQIGGNDLPCDCQVLPLVEWMRANATRTVEAGQCTRPAEMLGKNLDDLKKENMKCSDIVQSACAGNGDYCPVGCTCQDTVVRCSNKVSHS</sequence>
<dbReference type="EMBL" id="UYYB01103151">
    <property type="protein sequence ID" value="VDM78859.1"/>
    <property type="molecule type" value="Genomic_DNA"/>
</dbReference>
<dbReference type="Gene3D" id="3.80.10.10">
    <property type="entry name" value="Ribonuclease Inhibitor"/>
    <property type="match status" value="2"/>
</dbReference>
<protein>
    <recommendedName>
        <fullName evidence="6">LRRNT domain-containing protein</fullName>
    </recommendedName>
</protein>
<dbReference type="AlphaFoldDB" id="A0A3P7JFY9"/>
<evidence type="ECO:0000256" key="1">
    <source>
        <dbReference type="ARBA" id="ARBA00022614"/>
    </source>
</evidence>
<dbReference type="Proteomes" id="UP000270094">
    <property type="component" value="Unassembled WGS sequence"/>
</dbReference>
<evidence type="ECO:0000313" key="4">
    <source>
        <dbReference type="EMBL" id="VDM78859.1"/>
    </source>
</evidence>
<dbReference type="GO" id="GO:0005886">
    <property type="term" value="C:plasma membrane"/>
    <property type="evidence" value="ECO:0007669"/>
    <property type="project" value="TreeGrafter"/>
</dbReference>
<dbReference type="Pfam" id="PF13855">
    <property type="entry name" value="LRR_8"/>
    <property type="match status" value="1"/>
</dbReference>
<gene>
    <name evidence="4" type="ORF">SVUK_LOCUS13857</name>
</gene>
<keyword evidence="5" id="KW-1185">Reference proteome</keyword>
<keyword evidence="1" id="KW-0433">Leucine-rich repeat</keyword>
<dbReference type="InterPro" id="IPR001611">
    <property type="entry name" value="Leu-rich_rpt"/>
</dbReference>
<evidence type="ECO:0008006" key="6">
    <source>
        <dbReference type="Google" id="ProtNLM"/>
    </source>
</evidence>
<dbReference type="InterPro" id="IPR032675">
    <property type="entry name" value="LRR_dom_sf"/>
</dbReference>
<keyword evidence="2" id="KW-0732">Signal</keyword>
<evidence type="ECO:0000313" key="5">
    <source>
        <dbReference type="Proteomes" id="UP000270094"/>
    </source>
</evidence>
<accession>A0A3P7JFY9</accession>
<keyword evidence="3" id="KW-0677">Repeat</keyword>
<name>A0A3P7JFY9_STRVU</name>
<evidence type="ECO:0000256" key="3">
    <source>
        <dbReference type="ARBA" id="ARBA00022737"/>
    </source>
</evidence>